<protein>
    <submittedName>
        <fullName evidence="1">Uncharacterized protein</fullName>
    </submittedName>
</protein>
<evidence type="ECO:0000313" key="2">
    <source>
        <dbReference type="Proteomes" id="UP000095746"/>
    </source>
</evidence>
<evidence type="ECO:0000313" key="1">
    <source>
        <dbReference type="EMBL" id="CUP84581.1"/>
    </source>
</evidence>
<dbReference type="Proteomes" id="UP000095746">
    <property type="component" value="Unassembled WGS sequence"/>
</dbReference>
<sequence>MPSPMRVRWRPGRSRKFSPTVAEMADMSPMCSIMAATAMGAMTRMEVTSNLAIEPVKSVKKGCRPIGAAAATAEKSIRGITEPEASTAVAPRALAATATR</sequence>
<dbReference type="AlphaFoldDB" id="A0A174RKC8"/>
<reference evidence="1 2" key="1">
    <citation type="submission" date="2015-09" db="EMBL/GenBank/DDBJ databases">
        <authorList>
            <consortium name="Pathogen Informatics"/>
        </authorList>
    </citation>
    <scope>NUCLEOTIDE SEQUENCE [LARGE SCALE GENOMIC DNA]</scope>
    <source>
        <strain evidence="1 2">2789STDY5608854</strain>
    </source>
</reference>
<gene>
    <name evidence="1" type="ORF">ERS852411_03665</name>
</gene>
<accession>A0A174RKC8</accession>
<organism evidence="1 2">
    <name type="scientific">Flavonifractor plautii</name>
    <name type="common">Fusobacterium plautii</name>
    <dbReference type="NCBI Taxonomy" id="292800"/>
    <lineage>
        <taxon>Bacteria</taxon>
        <taxon>Bacillati</taxon>
        <taxon>Bacillota</taxon>
        <taxon>Clostridia</taxon>
        <taxon>Eubacteriales</taxon>
        <taxon>Oscillospiraceae</taxon>
        <taxon>Flavonifractor</taxon>
    </lineage>
</organism>
<dbReference type="EMBL" id="CYZT01000524">
    <property type="protein sequence ID" value="CUP84581.1"/>
    <property type="molecule type" value="Genomic_DNA"/>
</dbReference>
<name>A0A174RKC8_FLAPL</name>
<proteinExistence type="predicted"/>